<gene>
    <name evidence="12" type="ORF">Rsub_00076</name>
</gene>
<dbReference type="PROSITE" id="PS51746">
    <property type="entry name" value="PPM_2"/>
    <property type="match status" value="1"/>
</dbReference>
<dbReference type="EC" id="3.1.3.16" evidence="3"/>
<dbReference type="SMART" id="SM00331">
    <property type="entry name" value="PP2C_SIG"/>
    <property type="match status" value="1"/>
</dbReference>
<dbReference type="STRING" id="307507.A0A2V0NRA3"/>
<feature type="compositionally biased region" description="Acidic residues" evidence="10">
    <location>
        <begin position="506"/>
        <end position="521"/>
    </location>
</feature>
<evidence type="ECO:0000256" key="3">
    <source>
        <dbReference type="ARBA" id="ARBA00013081"/>
    </source>
</evidence>
<evidence type="ECO:0000256" key="4">
    <source>
        <dbReference type="ARBA" id="ARBA00022723"/>
    </source>
</evidence>
<evidence type="ECO:0000256" key="2">
    <source>
        <dbReference type="ARBA" id="ARBA00001946"/>
    </source>
</evidence>
<feature type="compositionally biased region" description="Basic and acidic residues" evidence="10">
    <location>
        <begin position="491"/>
        <end position="505"/>
    </location>
</feature>
<evidence type="ECO:0000256" key="1">
    <source>
        <dbReference type="ARBA" id="ARBA00001936"/>
    </source>
</evidence>
<dbReference type="GO" id="GO:0046872">
    <property type="term" value="F:metal ion binding"/>
    <property type="evidence" value="ECO:0007669"/>
    <property type="project" value="UniProtKB-KW"/>
</dbReference>
<dbReference type="SUPFAM" id="SSF81606">
    <property type="entry name" value="PP2C-like"/>
    <property type="match status" value="1"/>
</dbReference>
<dbReference type="PROSITE" id="PS01032">
    <property type="entry name" value="PPM_1"/>
    <property type="match status" value="1"/>
</dbReference>
<keyword evidence="8" id="KW-0464">Manganese</keyword>
<evidence type="ECO:0000256" key="6">
    <source>
        <dbReference type="ARBA" id="ARBA00022842"/>
    </source>
</evidence>
<dbReference type="InParanoid" id="A0A2V0NRA3"/>
<dbReference type="InterPro" id="IPR000222">
    <property type="entry name" value="PP2C_BS"/>
</dbReference>
<keyword evidence="6" id="KW-0460">Magnesium</keyword>
<evidence type="ECO:0000259" key="11">
    <source>
        <dbReference type="PROSITE" id="PS51746"/>
    </source>
</evidence>
<evidence type="ECO:0000256" key="10">
    <source>
        <dbReference type="SAM" id="MobiDB-lite"/>
    </source>
</evidence>
<dbReference type="CDD" id="cd00143">
    <property type="entry name" value="PP2Cc"/>
    <property type="match status" value="1"/>
</dbReference>
<dbReference type="InterPro" id="IPR036457">
    <property type="entry name" value="PPM-type-like_dom_sf"/>
</dbReference>
<keyword evidence="5 9" id="KW-0378">Hydrolase</keyword>
<feature type="region of interest" description="Disordered" evidence="10">
    <location>
        <begin position="467"/>
        <end position="527"/>
    </location>
</feature>
<evidence type="ECO:0000256" key="5">
    <source>
        <dbReference type="ARBA" id="ARBA00022801"/>
    </source>
</evidence>
<feature type="compositionally biased region" description="Low complexity" evidence="10">
    <location>
        <begin position="243"/>
        <end position="259"/>
    </location>
</feature>
<dbReference type="Proteomes" id="UP000247498">
    <property type="component" value="Unassembled WGS sequence"/>
</dbReference>
<dbReference type="SMART" id="SM00332">
    <property type="entry name" value="PP2Cc"/>
    <property type="match status" value="1"/>
</dbReference>
<dbReference type="OrthoDB" id="10264738at2759"/>
<keyword evidence="7 9" id="KW-0904">Protein phosphatase</keyword>
<keyword evidence="13" id="KW-1185">Reference proteome</keyword>
<organism evidence="12 13">
    <name type="scientific">Raphidocelis subcapitata</name>
    <dbReference type="NCBI Taxonomy" id="307507"/>
    <lineage>
        <taxon>Eukaryota</taxon>
        <taxon>Viridiplantae</taxon>
        <taxon>Chlorophyta</taxon>
        <taxon>core chlorophytes</taxon>
        <taxon>Chlorophyceae</taxon>
        <taxon>CS clade</taxon>
        <taxon>Sphaeropleales</taxon>
        <taxon>Selenastraceae</taxon>
        <taxon>Raphidocelis</taxon>
    </lineage>
</organism>
<protein>
    <recommendedName>
        <fullName evidence="3">protein-serine/threonine phosphatase</fullName>
        <ecNumber evidence="3">3.1.3.16</ecNumber>
    </recommendedName>
</protein>
<comment type="cofactor">
    <cofactor evidence="1">
        <name>Mn(2+)</name>
        <dbReference type="ChEBI" id="CHEBI:29035"/>
    </cofactor>
</comment>
<evidence type="ECO:0000256" key="9">
    <source>
        <dbReference type="RuleBase" id="RU003465"/>
    </source>
</evidence>
<comment type="cofactor">
    <cofactor evidence="2">
        <name>Mg(2+)</name>
        <dbReference type="ChEBI" id="CHEBI:18420"/>
    </cofactor>
</comment>
<feature type="region of interest" description="Disordered" evidence="10">
    <location>
        <begin position="795"/>
        <end position="860"/>
    </location>
</feature>
<dbReference type="InterPro" id="IPR001932">
    <property type="entry name" value="PPM-type_phosphatase-like_dom"/>
</dbReference>
<comment type="similarity">
    <text evidence="9">Belongs to the PP2C family.</text>
</comment>
<name>A0A2V0NRA3_9CHLO</name>
<dbReference type="InterPro" id="IPR015655">
    <property type="entry name" value="PP2C"/>
</dbReference>
<keyword evidence="4" id="KW-0479">Metal-binding</keyword>
<feature type="compositionally biased region" description="Low complexity" evidence="10">
    <location>
        <begin position="749"/>
        <end position="760"/>
    </location>
</feature>
<dbReference type="Pfam" id="PF00481">
    <property type="entry name" value="PP2C"/>
    <property type="match status" value="1"/>
</dbReference>
<proteinExistence type="inferred from homology"/>
<feature type="region of interest" description="Disordered" evidence="10">
    <location>
        <begin position="733"/>
        <end position="760"/>
    </location>
</feature>
<feature type="compositionally biased region" description="Low complexity" evidence="10">
    <location>
        <begin position="175"/>
        <end position="209"/>
    </location>
</feature>
<feature type="domain" description="PPM-type phosphatase" evidence="11">
    <location>
        <begin position="340"/>
        <end position="726"/>
    </location>
</feature>
<dbReference type="AlphaFoldDB" id="A0A2V0NRA3"/>
<feature type="compositionally biased region" description="Low complexity" evidence="10">
    <location>
        <begin position="878"/>
        <end position="893"/>
    </location>
</feature>
<feature type="compositionally biased region" description="Polar residues" evidence="10">
    <location>
        <begin position="902"/>
        <end position="917"/>
    </location>
</feature>
<evidence type="ECO:0000256" key="7">
    <source>
        <dbReference type="ARBA" id="ARBA00022912"/>
    </source>
</evidence>
<accession>A0A2V0NRA3</accession>
<feature type="region of interest" description="Disordered" evidence="10">
    <location>
        <begin position="878"/>
        <end position="934"/>
    </location>
</feature>
<evidence type="ECO:0000256" key="8">
    <source>
        <dbReference type="ARBA" id="ARBA00023211"/>
    </source>
</evidence>
<feature type="compositionally biased region" description="Low complexity" evidence="10">
    <location>
        <begin position="224"/>
        <end position="233"/>
    </location>
</feature>
<evidence type="ECO:0000313" key="12">
    <source>
        <dbReference type="EMBL" id="GBF87365.1"/>
    </source>
</evidence>
<sequence length="934" mass="93851">MASARTLERNHSALAADAPVVGCRLVMDSRLSAGSDSLADALRQRTEQGGLPSCPEGHPSLVPAPASSLSASLPPAHPESGSGSVGSARRGSAGGASQHSGSFHAGTPRTPLSAEYAAALARNSQRLLEAVASSASSGLGGSAENPVPLPEQETLMLPLAATQGAASPQDRVRAAAKAAAEAGEVPPERGAPGTKHQQQQKQQHQQQQKPQERRKPPASPAPAGPAAAAAVAADDGEADAEPDGAAAGEGAAASPDPCSCPPFAVKATCGKRPIMEDTYASCPNICELPMPPMAADFADKLPQRIAVQLANGEPSAEPGDAAAALAAPAAAPGRGAAAAAVGADEPIAPTGSAFGGAVDSAGALEKLHFFGVYDGHGGIQASQHCAARLHHHLSVCLRDMVLGAAPGSNGGAAAAAAVVPEVQFVSIYRSAAEGPAVLSPLGGGDDCLIAVAAAAAAAAEANGGKLASVSSAPEVSPEDEAALRALSRESSGTDREKAAAERAGEEGEEAEGEGDGDDDAASADGSEGTSVCALLEEALREAFLKTDEEFSADGTAGLVGSTAVCALVGTHRVWIANCGDSRAVLCRGGQAVQVTDDHKPEREDEAERVEKAGGQVLYWNGHRVMGVLAMSRAIGDHCLRPYVIPEPEITVFRRHARDEILLLASDGLWDVMPNQEATDLAMRCIRRARDKGASPKAAARVAATILTKAAVDRGSRDNITVMVIDLSRSGAAAAARGGDDGDDADEAPKPAAAPAPAARPAGGRLAAAAAAAEAAAATGKRPVPQRIITEQPSVAAGPGAVAAAQQQQQQQQGPGEQQQQQQQQEAGAEAALGGEASIIAPGARPSLTGGPFGRPAASPFVAPDALAGAVPLPAPFAAAAAAASALAPEPQQQQEEEPSPPVTAQRQGSTSPFSAFNNLAPFEPGQQQQPQQQE</sequence>
<feature type="region of interest" description="Disordered" evidence="10">
    <location>
        <begin position="162"/>
        <end position="259"/>
    </location>
</feature>
<feature type="compositionally biased region" description="Low complexity" evidence="10">
    <location>
        <begin position="59"/>
        <end position="106"/>
    </location>
</feature>
<feature type="region of interest" description="Disordered" evidence="10">
    <location>
        <begin position="45"/>
        <end position="109"/>
    </location>
</feature>
<reference evidence="12 13" key="1">
    <citation type="journal article" date="2018" name="Sci. Rep.">
        <title>Raphidocelis subcapitata (=Pseudokirchneriella subcapitata) provides an insight into genome evolution and environmental adaptations in the Sphaeropleales.</title>
        <authorList>
            <person name="Suzuki S."/>
            <person name="Yamaguchi H."/>
            <person name="Nakajima N."/>
            <person name="Kawachi M."/>
        </authorList>
    </citation>
    <scope>NUCLEOTIDE SEQUENCE [LARGE SCALE GENOMIC DNA]</scope>
    <source>
        <strain evidence="12 13">NIES-35</strain>
    </source>
</reference>
<dbReference type="EMBL" id="BDRX01000001">
    <property type="protein sequence ID" value="GBF87365.1"/>
    <property type="molecule type" value="Genomic_DNA"/>
</dbReference>
<feature type="compositionally biased region" description="Low complexity" evidence="10">
    <location>
        <begin position="795"/>
        <end position="836"/>
    </location>
</feature>
<evidence type="ECO:0000313" key="13">
    <source>
        <dbReference type="Proteomes" id="UP000247498"/>
    </source>
</evidence>
<comment type="caution">
    <text evidence="12">The sequence shown here is derived from an EMBL/GenBank/DDBJ whole genome shotgun (WGS) entry which is preliminary data.</text>
</comment>
<dbReference type="Gene3D" id="3.60.40.10">
    <property type="entry name" value="PPM-type phosphatase domain"/>
    <property type="match status" value="1"/>
</dbReference>
<dbReference type="GO" id="GO:0004722">
    <property type="term" value="F:protein serine/threonine phosphatase activity"/>
    <property type="evidence" value="ECO:0007669"/>
    <property type="project" value="UniProtKB-EC"/>
</dbReference>
<dbReference type="PANTHER" id="PTHR47992">
    <property type="entry name" value="PROTEIN PHOSPHATASE"/>
    <property type="match status" value="1"/>
</dbReference>